<feature type="transmembrane region" description="Helical" evidence="1">
    <location>
        <begin position="26"/>
        <end position="50"/>
    </location>
</feature>
<dbReference type="EMBL" id="CAJNJA010033437">
    <property type="protein sequence ID" value="CAE7679336.1"/>
    <property type="molecule type" value="Genomic_DNA"/>
</dbReference>
<reference evidence="2" key="1">
    <citation type="submission" date="2021-02" db="EMBL/GenBank/DDBJ databases">
        <authorList>
            <person name="Dougan E. K."/>
            <person name="Rhodes N."/>
            <person name="Thang M."/>
            <person name="Chan C."/>
        </authorList>
    </citation>
    <scope>NUCLEOTIDE SEQUENCE</scope>
</reference>
<dbReference type="Proteomes" id="UP000601435">
    <property type="component" value="Unassembled WGS sequence"/>
</dbReference>
<keyword evidence="1" id="KW-1133">Transmembrane helix</keyword>
<dbReference type="OrthoDB" id="408910at2759"/>
<feature type="non-terminal residue" evidence="2">
    <location>
        <position position="1"/>
    </location>
</feature>
<feature type="transmembrane region" description="Helical" evidence="1">
    <location>
        <begin position="130"/>
        <end position="151"/>
    </location>
</feature>
<gene>
    <name evidence="2" type="ORF">SNEC2469_LOCUS19519</name>
</gene>
<keyword evidence="1" id="KW-0812">Transmembrane</keyword>
<evidence type="ECO:0000313" key="3">
    <source>
        <dbReference type="Proteomes" id="UP000601435"/>
    </source>
</evidence>
<accession>A0A812WEI7</accession>
<organism evidence="2 3">
    <name type="scientific">Symbiodinium necroappetens</name>
    <dbReference type="NCBI Taxonomy" id="1628268"/>
    <lineage>
        <taxon>Eukaryota</taxon>
        <taxon>Sar</taxon>
        <taxon>Alveolata</taxon>
        <taxon>Dinophyceae</taxon>
        <taxon>Suessiales</taxon>
        <taxon>Symbiodiniaceae</taxon>
        <taxon>Symbiodinium</taxon>
    </lineage>
</organism>
<evidence type="ECO:0000256" key="1">
    <source>
        <dbReference type="SAM" id="Phobius"/>
    </source>
</evidence>
<keyword evidence="3" id="KW-1185">Reference proteome</keyword>
<feature type="transmembrane region" description="Helical" evidence="1">
    <location>
        <begin position="199"/>
        <end position="219"/>
    </location>
</feature>
<comment type="caution">
    <text evidence="2">The sequence shown here is derived from an EMBL/GenBank/DDBJ whole genome shotgun (WGS) entry which is preliminary data.</text>
</comment>
<dbReference type="AlphaFoldDB" id="A0A812WEI7"/>
<sequence length="560" mass="62638">MMWLRYTVDLAMDVQAMTIFMQHEEIAFFLLNLAGVFLGFFWTAYEFYMVISSGSKIGRAEIFFAGLTLPVLGQHVTYLAILSLFRGEVHPFLFVSTLSEAILESSFSSYIQTYAVVFTTEMTWTQKSQLYFSVFMSFVSIGYAFSTIDMLKNGRMLVKIPGFCKSFDGRFFTVFFFRVAEITSRATSLALFQAITRPYGMFVLIAADALIMASLTVLFQSQVGKYTPVGRIAFVRQNFFYVLPSVLCCRMAPMLEQDTVLTIPPWAYYAVRLLEIGAMFAVGGRWLDWDLESAQNLFEDDGLVIAGFLTSTLMMFLLAIVIRTVLSVRTLLDSPVSDIWSGAEFNNVQHALKNRILKDHDTDRDALGLIMRILETDPGMSSSACRWHAKEAGLVQPTAAWEASFLRAKVTMCIGQALAALEGFRSSRGEARALENDSLVTLRAPAVGSLTVSGSKLLGMMPNDLSLQKFVVETVRNASEANRPLFSGEPVRLRCLATGHLVGLERSAEQLELKCKSHWESEAATLMSMVLVHEDTYRSPLRFAQHVRVGSGLEVTELRQ</sequence>
<proteinExistence type="predicted"/>
<keyword evidence="1" id="KW-0472">Membrane</keyword>
<protein>
    <submittedName>
        <fullName evidence="2">Uncharacterized protein</fullName>
    </submittedName>
</protein>
<name>A0A812WEI7_9DINO</name>
<evidence type="ECO:0000313" key="2">
    <source>
        <dbReference type="EMBL" id="CAE7679336.1"/>
    </source>
</evidence>
<feature type="transmembrane region" description="Helical" evidence="1">
    <location>
        <begin position="267"/>
        <end position="287"/>
    </location>
</feature>
<feature type="transmembrane region" description="Helical" evidence="1">
    <location>
        <begin position="302"/>
        <end position="322"/>
    </location>
</feature>
<feature type="transmembrane region" description="Helical" evidence="1">
    <location>
        <begin position="62"/>
        <end position="85"/>
    </location>
</feature>